<name>K1T0U7_9ZZZZ</name>
<dbReference type="AlphaFoldDB" id="K1T0U7"/>
<feature type="non-terminal residue" evidence="1">
    <location>
        <position position="1"/>
    </location>
</feature>
<accession>K1T0U7</accession>
<feature type="non-terminal residue" evidence="1">
    <location>
        <position position="321"/>
    </location>
</feature>
<evidence type="ECO:0000313" key="1">
    <source>
        <dbReference type="EMBL" id="EKC61329.1"/>
    </source>
</evidence>
<protein>
    <submittedName>
        <fullName evidence="1">Helicase</fullName>
    </submittedName>
</protein>
<sequence>SFFSKTPLLIDRLRYIRESYKVVFTELLLDDDTRVGFYKESNGLLLWQGSYLTRSAESHLSWHSVTAAISALVDNHELIAAIDPKKAVSQDEQLSFDLPENASRGDEVGALEVDDIYSEEEQDEKIKAALPTYHYKEPQPDDGSHITEDDVNVIITRGSVFEGGKYRIYNHFQQKKTEKETVVFLKKEYGIGGFSWTFTDGGSGFVNFDGKGFSILYDFKDDLRYEKKLKWKEVGKRLECLVRMDRYLTDAEREKMPAWINRQAESKPLPPPIPDQKPVCEVGSTVYLENDQRFTVESIGQFDVHLRNEDFPLVGRAVSRE</sequence>
<keyword evidence="1" id="KW-0067">ATP-binding</keyword>
<comment type="caution">
    <text evidence="1">The sequence shown here is derived from an EMBL/GenBank/DDBJ whole genome shotgun (WGS) entry which is preliminary data.</text>
</comment>
<dbReference type="EMBL" id="AJWY01008394">
    <property type="protein sequence ID" value="EKC61329.1"/>
    <property type="molecule type" value="Genomic_DNA"/>
</dbReference>
<keyword evidence="1" id="KW-0378">Hydrolase</keyword>
<keyword evidence="1" id="KW-0347">Helicase</keyword>
<proteinExistence type="predicted"/>
<organism evidence="1">
    <name type="scientific">human gut metagenome</name>
    <dbReference type="NCBI Taxonomy" id="408170"/>
    <lineage>
        <taxon>unclassified sequences</taxon>
        <taxon>metagenomes</taxon>
        <taxon>organismal metagenomes</taxon>
    </lineage>
</organism>
<gene>
    <name evidence="1" type="ORF">LEA_12404</name>
</gene>
<keyword evidence="1" id="KW-0547">Nucleotide-binding</keyword>
<dbReference type="GO" id="GO:0004386">
    <property type="term" value="F:helicase activity"/>
    <property type="evidence" value="ECO:0007669"/>
    <property type="project" value="UniProtKB-KW"/>
</dbReference>
<reference evidence="1" key="1">
    <citation type="journal article" date="2013" name="Environ. Microbiol.">
        <title>Microbiota from the distal guts of lean and obese adolescents exhibit partial functional redundancy besides clear differences in community structure.</title>
        <authorList>
            <person name="Ferrer M."/>
            <person name="Ruiz A."/>
            <person name="Lanza F."/>
            <person name="Haange S.B."/>
            <person name="Oberbach A."/>
            <person name="Till H."/>
            <person name="Bargiela R."/>
            <person name="Campoy C."/>
            <person name="Segura M.T."/>
            <person name="Richter M."/>
            <person name="von Bergen M."/>
            <person name="Seifert J."/>
            <person name="Suarez A."/>
        </authorList>
    </citation>
    <scope>NUCLEOTIDE SEQUENCE</scope>
</reference>